<comment type="caution">
    <text evidence="1">The sequence shown here is derived from an EMBL/GenBank/DDBJ whole genome shotgun (WGS) entry which is preliminary data.</text>
</comment>
<reference evidence="1" key="1">
    <citation type="submission" date="2020-01" db="EMBL/GenBank/DDBJ databases">
        <authorList>
            <person name="Feng Z.H.Z."/>
        </authorList>
    </citation>
    <scope>NUCLEOTIDE SEQUENCE</scope>
    <source>
        <strain evidence="1">CBS107.38</strain>
    </source>
</reference>
<reference evidence="1" key="2">
    <citation type="submission" date="2020-08" db="EMBL/GenBank/DDBJ databases">
        <title>Draft Genome Sequence of Cumin Blight Pathogen Alternaria burnsii.</title>
        <authorList>
            <person name="Feng Z."/>
        </authorList>
    </citation>
    <scope>NUCLEOTIDE SEQUENCE</scope>
    <source>
        <strain evidence="1">CBS107.38</strain>
    </source>
</reference>
<dbReference type="GeneID" id="62207990"/>
<protein>
    <submittedName>
        <fullName evidence="1">Uncharacterized protein</fullName>
    </submittedName>
</protein>
<dbReference type="RefSeq" id="XP_038782613.1">
    <property type="nucleotide sequence ID" value="XM_038934812.1"/>
</dbReference>
<accession>A0A8H7AX40</accession>
<keyword evidence="2" id="KW-1185">Reference proteome</keyword>
<sequence>MLESNFIARVAPIEDNGTNVDHCMSFTYAAHLAPMTSAIAKLMRAVPNRNHTADCPFSGSCARSNSWYRDTYELADVLHIMHAHGVSPREHVRPLSVSMCHMMTLLLVRGQFHRYGRRILHSNTKCSMQVETFLTRLSLDYSPGQLH</sequence>
<proteinExistence type="predicted"/>
<dbReference type="Proteomes" id="UP000596902">
    <property type="component" value="Unassembled WGS sequence"/>
</dbReference>
<evidence type="ECO:0000313" key="1">
    <source>
        <dbReference type="EMBL" id="KAF7672255.1"/>
    </source>
</evidence>
<dbReference type="AlphaFoldDB" id="A0A8H7AX40"/>
<dbReference type="EMBL" id="JAAABM010000017">
    <property type="protein sequence ID" value="KAF7672255.1"/>
    <property type="molecule type" value="Genomic_DNA"/>
</dbReference>
<name>A0A8H7AX40_9PLEO</name>
<gene>
    <name evidence="1" type="ORF">GT037_009765</name>
</gene>
<organism evidence="1 2">
    <name type="scientific">Alternaria burnsii</name>
    <dbReference type="NCBI Taxonomy" id="1187904"/>
    <lineage>
        <taxon>Eukaryota</taxon>
        <taxon>Fungi</taxon>
        <taxon>Dikarya</taxon>
        <taxon>Ascomycota</taxon>
        <taxon>Pezizomycotina</taxon>
        <taxon>Dothideomycetes</taxon>
        <taxon>Pleosporomycetidae</taxon>
        <taxon>Pleosporales</taxon>
        <taxon>Pleosporineae</taxon>
        <taxon>Pleosporaceae</taxon>
        <taxon>Alternaria</taxon>
        <taxon>Alternaria sect. Alternaria</taxon>
    </lineage>
</organism>
<evidence type="ECO:0000313" key="2">
    <source>
        <dbReference type="Proteomes" id="UP000596902"/>
    </source>
</evidence>